<dbReference type="PROSITE" id="PS51186">
    <property type="entry name" value="GNAT"/>
    <property type="match status" value="1"/>
</dbReference>
<dbReference type="CDD" id="cd04301">
    <property type="entry name" value="NAT_SF"/>
    <property type="match status" value="1"/>
</dbReference>
<dbReference type="Pfam" id="PF13508">
    <property type="entry name" value="Acetyltransf_7"/>
    <property type="match status" value="1"/>
</dbReference>
<protein>
    <recommendedName>
        <fullName evidence="1">N-acetyltransferase domain-containing protein</fullName>
    </recommendedName>
</protein>
<evidence type="ECO:0000313" key="3">
    <source>
        <dbReference type="Proteomes" id="UP000283895"/>
    </source>
</evidence>
<dbReference type="OrthoDB" id="410198at2759"/>
<dbReference type="InterPro" id="IPR000182">
    <property type="entry name" value="GNAT_dom"/>
</dbReference>
<dbReference type="Gene3D" id="3.40.630.30">
    <property type="match status" value="1"/>
</dbReference>
<dbReference type="EMBL" id="LKEA01000027">
    <property type="protein sequence ID" value="ROV98009.1"/>
    <property type="molecule type" value="Genomic_DNA"/>
</dbReference>
<comment type="caution">
    <text evidence="2">The sequence shown here is derived from an EMBL/GenBank/DDBJ whole genome shotgun (WGS) entry which is preliminary data.</text>
</comment>
<evidence type="ECO:0000259" key="1">
    <source>
        <dbReference type="PROSITE" id="PS51186"/>
    </source>
</evidence>
<dbReference type="InterPro" id="IPR016181">
    <property type="entry name" value="Acyl_CoA_acyltransferase"/>
</dbReference>
<evidence type="ECO:0000313" key="2">
    <source>
        <dbReference type="EMBL" id="ROV98009.1"/>
    </source>
</evidence>
<reference evidence="2 3" key="1">
    <citation type="submission" date="2015-09" db="EMBL/GenBank/DDBJ databases">
        <title>Host preference determinants of Valsa canker pathogens revealed by comparative genomics.</title>
        <authorList>
            <person name="Yin Z."/>
            <person name="Huang L."/>
        </authorList>
    </citation>
    <scope>NUCLEOTIDE SEQUENCE [LARGE SCALE GENOMIC DNA]</scope>
    <source>
        <strain evidence="2 3">03-1</strain>
    </source>
</reference>
<dbReference type="AlphaFoldDB" id="A0A423W3V5"/>
<gene>
    <name evidence="2" type="ORF">VMCG_06950</name>
</gene>
<feature type="domain" description="N-acetyltransferase" evidence="1">
    <location>
        <begin position="3"/>
        <end position="211"/>
    </location>
</feature>
<dbReference type="Proteomes" id="UP000283895">
    <property type="component" value="Unassembled WGS sequence"/>
</dbReference>
<dbReference type="SUPFAM" id="SSF55729">
    <property type="entry name" value="Acyl-CoA N-acyltransferases (Nat)"/>
    <property type="match status" value="1"/>
</dbReference>
<dbReference type="PANTHER" id="PTHR42791">
    <property type="entry name" value="GNAT FAMILY ACETYLTRANSFERASE"/>
    <property type="match status" value="1"/>
</dbReference>
<sequence length="239" mass="27552">MPLELQEINTEADFPALARCLFETYEDPPQKFFHVFFPIHGSDDKAREAAIAEAATRLEDWHTHDPSSYWQKVVDTDTGKIAGGALWNIHRENPFTKPAHSEVTWFPNDGSRAFAEQAIESYGVPRARVAQKPHVYSLDLFIIFTHPDYRRRGVGQQFMTWGLNKADELGYDFYLDSTPYGRPLYEANGFSYLDENVTHPETDNPDEKWKEIDEKVGPFTFWLMCKSIEDIRAGKAIKK</sequence>
<name>A0A423W3V5_9PEZI</name>
<accession>A0A423W3V5</accession>
<dbReference type="GO" id="GO:0016747">
    <property type="term" value="F:acyltransferase activity, transferring groups other than amino-acyl groups"/>
    <property type="evidence" value="ECO:0007669"/>
    <property type="project" value="InterPro"/>
</dbReference>
<dbReference type="STRING" id="356882.A0A423W3V5"/>
<organism evidence="2 3">
    <name type="scientific">Cytospora schulzeri</name>
    <dbReference type="NCBI Taxonomy" id="448051"/>
    <lineage>
        <taxon>Eukaryota</taxon>
        <taxon>Fungi</taxon>
        <taxon>Dikarya</taxon>
        <taxon>Ascomycota</taxon>
        <taxon>Pezizomycotina</taxon>
        <taxon>Sordariomycetes</taxon>
        <taxon>Sordariomycetidae</taxon>
        <taxon>Diaporthales</taxon>
        <taxon>Cytosporaceae</taxon>
        <taxon>Cytospora</taxon>
    </lineage>
</organism>
<proteinExistence type="predicted"/>
<dbReference type="InterPro" id="IPR052523">
    <property type="entry name" value="Trichothecene_AcTrans"/>
</dbReference>
<keyword evidence="3" id="KW-1185">Reference proteome</keyword>
<dbReference type="PANTHER" id="PTHR42791:SF5">
    <property type="entry name" value="HYPOTHETICAL ACETYLTRANSFERASE (EUROFUNG)"/>
    <property type="match status" value="1"/>
</dbReference>